<sequence>MLILSLVSTGPMELLETAGTKSATGAYMDTDPKVPKPAVKFETEYLAETHDPITPMAGARVLATKTFTEVASKQFDIILIPGGDNSRPGEPSKALTEFVEGQAPGARYVLSVCTGSWILAALGLLDGRRATTNKLLFNEIKRTTSPAIQWVAKARWVVDGKFWTSSGVTAGQDMGLEFLRTVAGSEFGIAAKNVMEFRSTSADDDEFADIYNLS</sequence>
<dbReference type="InterPro" id="IPR002818">
    <property type="entry name" value="DJ-1/PfpI"/>
</dbReference>
<organism evidence="2 3">
    <name type="scientific">Thanatephorus cucumeris (strain AG1-IB / isolate 7/3/14)</name>
    <name type="common">Lettuce bottom rot fungus</name>
    <name type="synonym">Rhizoctonia solani</name>
    <dbReference type="NCBI Taxonomy" id="1108050"/>
    <lineage>
        <taxon>Eukaryota</taxon>
        <taxon>Fungi</taxon>
        <taxon>Dikarya</taxon>
        <taxon>Basidiomycota</taxon>
        <taxon>Agaricomycotina</taxon>
        <taxon>Agaricomycetes</taxon>
        <taxon>Cantharellales</taxon>
        <taxon>Ceratobasidiaceae</taxon>
        <taxon>Rhizoctonia</taxon>
        <taxon>Rhizoctonia solani AG-1</taxon>
    </lineage>
</organism>
<dbReference type="PANTHER" id="PTHR43130:SF15">
    <property type="entry name" value="THIJ_PFPI FAMILY PROTEIN (AFU_ORTHOLOGUE AFUA_5G14240)"/>
    <property type="match status" value="1"/>
</dbReference>
<accession>A0A0B7G139</accession>
<dbReference type="AlphaFoldDB" id="A0A0B7G139"/>
<gene>
    <name evidence="2" type="ORF">RSOLAG1IB_10503</name>
</gene>
<dbReference type="InterPro" id="IPR052158">
    <property type="entry name" value="INH-QAR"/>
</dbReference>
<dbReference type="Gene3D" id="3.40.50.880">
    <property type="match status" value="1"/>
</dbReference>
<dbReference type="InterPro" id="IPR029062">
    <property type="entry name" value="Class_I_gatase-like"/>
</dbReference>
<feature type="domain" description="DJ-1/PfpI" evidence="1">
    <location>
        <begin position="41"/>
        <end position="180"/>
    </location>
</feature>
<dbReference type="CDD" id="cd03139">
    <property type="entry name" value="GATase1_PfpI_2"/>
    <property type="match status" value="1"/>
</dbReference>
<reference evidence="2 3" key="1">
    <citation type="submission" date="2014-11" db="EMBL/GenBank/DDBJ databases">
        <authorList>
            <person name="Wibberg Daniel"/>
        </authorList>
    </citation>
    <scope>NUCLEOTIDE SEQUENCE [LARGE SCALE GENOMIC DNA]</scope>
    <source>
        <strain evidence="2">Rhizoctonia solani AG1-IB 7/3/14</strain>
    </source>
</reference>
<protein>
    <submittedName>
        <fullName evidence="2">Isonitrile hydratase</fullName>
    </submittedName>
</protein>
<evidence type="ECO:0000313" key="2">
    <source>
        <dbReference type="EMBL" id="CEL62819.1"/>
    </source>
</evidence>
<evidence type="ECO:0000313" key="3">
    <source>
        <dbReference type="Proteomes" id="UP000059188"/>
    </source>
</evidence>
<evidence type="ECO:0000259" key="1">
    <source>
        <dbReference type="Pfam" id="PF01965"/>
    </source>
</evidence>
<dbReference type="STRING" id="1108050.A0A0B7G139"/>
<dbReference type="Pfam" id="PF01965">
    <property type="entry name" value="DJ-1_PfpI"/>
    <property type="match status" value="1"/>
</dbReference>
<proteinExistence type="predicted"/>
<keyword evidence="3" id="KW-1185">Reference proteome</keyword>
<dbReference type="PANTHER" id="PTHR43130">
    <property type="entry name" value="ARAC-FAMILY TRANSCRIPTIONAL REGULATOR"/>
    <property type="match status" value="1"/>
</dbReference>
<dbReference type="EMBL" id="LN679170">
    <property type="protein sequence ID" value="CEL62819.1"/>
    <property type="molecule type" value="Genomic_DNA"/>
</dbReference>
<dbReference type="OrthoDB" id="543156at2759"/>
<name>A0A0B7G139_THACB</name>
<dbReference type="SUPFAM" id="SSF52317">
    <property type="entry name" value="Class I glutamine amidotransferase-like"/>
    <property type="match status" value="1"/>
</dbReference>
<dbReference type="Proteomes" id="UP000059188">
    <property type="component" value="Unassembled WGS sequence"/>
</dbReference>